<evidence type="ECO:0000256" key="19">
    <source>
        <dbReference type="RuleBase" id="RU000687"/>
    </source>
</evidence>
<dbReference type="AlphaFoldDB" id="A0A1A6HXZ6"/>
<feature type="domain" description="Neurotransmitter-gated ion-channel ligand-binding" evidence="20">
    <location>
        <begin position="26"/>
        <end position="236"/>
    </location>
</feature>
<dbReference type="PROSITE" id="PS00236">
    <property type="entry name" value="NEUROTR_ION_CHANNEL"/>
    <property type="match status" value="1"/>
</dbReference>
<keyword evidence="10" id="KW-1015">Disulfide bond</keyword>
<dbReference type="InterPro" id="IPR036719">
    <property type="entry name" value="Neuro-gated_channel_TM_sf"/>
</dbReference>
<dbReference type="InterPro" id="IPR018000">
    <property type="entry name" value="Neurotransmitter_ion_chnl_CS"/>
</dbReference>
<evidence type="ECO:0000259" key="20">
    <source>
        <dbReference type="Pfam" id="PF02931"/>
    </source>
</evidence>
<keyword evidence="2 19" id="KW-0813">Transport</keyword>
<keyword evidence="7" id="KW-0770">Synapse</keyword>
<keyword evidence="5 19" id="KW-0732">Signal</keyword>
<protein>
    <recommendedName>
        <fullName evidence="20">Neurotransmitter-gated ion-channel ligand-binding domain-containing protein</fullName>
    </recommendedName>
</protein>
<evidence type="ECO:0000256" key="14">
    <source>
        <dbReference type="ARBA" id="ARBA00023286"/>
    </source>
</evidence>
<comment type="caution">
    <text evidence="21">The sequence shown here is derived from an EMBL/GenBank/DDBJ whole genome shotgun (WGS) entry which is preliminary data.</text>
</comment>
<keyword evidence="4 19" id="KW-0812">Transmembrane</keyword>
<evidence type="ECO:0000256" key="1">
    <source>
        <dbReference type="ARBA" id="ARBA00003328"/>
    </source>
</evidence>
<accession>A0A1A6HXZ6</accession>
<evidence type="ECO:0000256" key="2">
    <source>
        <dbReference type="ARBA" id="ARBA00022448"/>
    </source>
</evidence>
<reference evidence="21 22" key="1">
    <citation type="submission" date="2016-06" db="EMBL/GenBank/DDBJ databases">
        <title>The Draft Genome Sequence and Annotation of the Desert Woodrat Neotoma lepida.</title>
        <authorList>
            <person name="Campbell M."/>
            <person name="Oakeson K.F."/>
            <person name="Yandell M."/>
            <person name="Halpert J.R."/>
            <person name="Dearing D."/>
        </authorList>
    </citation>
    <scope>NUCLEOTIDE SEQUENCE [LARGE SCALE GENOMIC DNA]</scope>
    <source>
        <strain evidence="21">417</strain>
        <tissue evidence="21">Liver</tissue>
    </source>
</reference>
<evidence type="ECO:0000256" key="3">
    <source>
        <dbReference type="ARBA" id="ARBA00022475"/>
    </source>
</evidence>
<dbReference type="GO" id="GO:0005892">
    <property type="term" value="C:acetylcholine-gated channel complex"/>
    <property type="evidence" value="ECO:0007669"/>
    <property type="project" value="UniProtKB-ARBA"/>
</dbReference>
<evidence type="ECO:0000256" key="5">
    <source>
        <dbReference type="ARBA" id="ARBA00022729"/>
    </source>
</evidence>
<dbReference type="GO" id="GO:0004888">
    <property type="term" value="F:transmembrane signaling receptor activity"/>
    <property type="evidence" value="ECO:0007669"/>
    <property type="project" value="InterPro"/>
</dbReference>
<evidence type="ECO:0000256" key="13">
    <source>
        <dbReference type="ARBA" id="ARBA00023257"/>
    </source>
</evidence>
<keyword evidence="13" id="KW-0628">Postsynaptic cell membrane</keyword>
<organism evidence="21 22">
    <name type="scientific">Neotoma lepida</name>
    <name type="common">Desert woodrat</name>
    <dbReference type="NCBI Taxonomy" id="56216"/>
    <lineage>
        <taxon>Eukaryota</taxon>
        <taxon>Metazoa</taxon>
        <taxon>Chordata</taxon>
        <taxon>Craniata</taxon>
        <taxon>Vertebrata</taxon>
        <taxon>Euteleostomi</taxon>
        <taxon>Mammalia</taxon>
        <taxon>Eutheria</taxon>
        <taxon>Euarchontoglires</taxon>
        <taxon>Glires</taxon>
        <taxon>Rodentia</taxon>
        <taxon>Myomorpha</taxon>
        <taxon>Muroidea</taxon>
        <taxon>Cricetidae</taxon>
        <taxon>Neotominae</taxon>
        <taxon>Neotoma</taxon>
    </lineage>
</organism>
<sequence length="397" mass="45121">MHGDQGPQLLLPLLAICLGAQSLNQEERLLADLMRNYNPHLRPAEHDSDVVNVSLKLTLTNLISLNEREEALTTNVWIEMQWCDYRLRWDPQDYEGLWILRVPSTMIWRPDIVLENNVDGVFEVALYCNVLVSPDGCIYWLPPAIFRSSCSISVTYFPFDWQNCSLVFQSQTYSTSEINLQLSQEDGQVSEWIFIDPEAFTENGEWAIRHRPAKMLLDSVAPSEEAGHQKVLLRMHVRPLAPAAVQDARLRLENGSSSGWPIATREEGGLYLPRSELLFRQRQHDGLVQAALEKLENGPEMRQSQEFCGSLKQASPAIQACVDACNLMARARHQQSHFDSGNEEWFLVGRVLDRVCFLAMLSLFICGTAGIFLMAHYNRVPDLPFPGDPRPYLPLPD</sequence>
<evidence type="ECO:0000313" key="22">
    <source>
        <dbReference type="Proteomes" id="UP000092124"/>
    </source>
</evidence>
<dbReference type="SUPFAM" id="SSF63712">
    <property type="entry name" value="Nicotinic receptor ligand binding domain-like"/>
    <property type="match status" value="1"/>
</dbReference>
<keyword evidence="8 19" id="KW-0406">Ion transport</keyword>
<evidence type="ECO:0000313" key="21">
    <source>
        <dbReference type="EMBL" id="OBS82597.1"/>
    </source>
</evidence>
<dbReference type="PANTHER" id="PTHR18945">
    <property type="entry name" value="NEUROTRANSMITTER GATED ION CHANNEL"/>
    <property type="match status" value="1"/>
</dbReference>
<dbReference type="GO" id="GO:0045211">
    <property type="term" value="C:postsynaptic membrane"/>
    <property type="evidence" value="ECO:0007669"/>
    <property type="project" value="UniProtKB-SubCell"/>
</dbReference>
<dbReference type="InterPro" id="IPR006201">
    <property type="entry name" value="Neur_channel"/>
</dbReference>
<dbReference type="OrthoDB" id="5975154at2759"/>
<comment type="subcellular location">
    <subcellularLocation>
        <location evidence="16">Postsynaptic cell membrane</location>
        <topology evidence="16">Multi-pass membrane protein</topology>
    </subcellularLocation>
</comment>
<dbReference type="InterPro" id="IPR036734">
    <property type="entry name" value="Neur_chan_lig-bd_sf"/>
</dbReference>
<evidence type="ECO:0000256" key="12">
    <source>
        <dbReference type="ARBA" id="ARBA00023180"/>
    </source>
</evidence>
<gene>
    <name evidence="21" type="ORF">A6R68_23421</name>
</gene>
<evidence type="ECO:0000256" key="10">
    <source>
        <dbReference type="ARBA" id="ARBA00023157"/>
    </source>
</evidence>
<proteinExistence type="inferred from homology"/>
<dbReference type="FunFam" id="2.70.170.10:FF:000012">
    <property type="entry name" value="Nicotinic acetylcholine receptor subunit gamma"/>
    <property type="match status" value="1"/>
</dbReference>
<keyword evidence="3" id="KW-1003">Cell membrane</keyword>
<evidence type="ECO:0000256" key="7">
    <source>
        <dbReference type="ARBA" id="ARBA00023018"/>
    </source>
</evidence>
<keyword evidence="9 19" id="KW-0472">Membrane</keyword>
<dbReference type="InterPro" id="IPR038050">
    <property type="entry name" value="Neuro_actylchol_rec"/>
</dbReference>
<dbReference type="Gene3D" id="1.20.58.390">
    <property type="entry name" value="Neurotransmitter-gated ion-channel transmembrane domain"/>
    <property type="match status" value="1"/>
</dbReference>
<evidence type="ECO:0000256" key="9">
    <source>
        <dbReference type="ARBA" id="ARBA00023136"/>
    </source>
</evidence>
<keyword evidence="12" id="KW-0325">Glycoprotein</keyword>
<keyword evidence="6 19" id="KW-1133">Transmembrane helix</keyword>
<dbReference type="Proteomes" id="UP000092124">
    <property type="component" value="Unassembled WGS sequence"/>
</dbReference>
<dbReference type="InterPro" id="IPR006202">
    <property type="entry name" value="Neur_chan_lig-bd"/>
</dbReference>
<dbReference type="InterPro" id="IPR002394">
    <property type="entry name" value="Nicotinic_acetylcholine_rcpt"/>
</dbReference>
<dbReference type="Pfam" id="PF02931">
    <property type="entry name" value="Neur_chan_LBD"/>
    <property type="match status" value="1"/>
</dbReference>
<dbReference type="CDD" id="cd19029">
    <property type="entry name" value="LGIC_ECD_nAChR_G"/>
    <property type="match status" value="1"/>
</dbReference>
<comment type="similarity">
    <text evidence="19">Belongs to the ligand-gated ion channel (TC 1.A.9) family.</text>
</comment>
<dbReference type="SUPFAM" id="SSF90112">
    <property type="entry name" value="Neurotransmitter-gated ion-channel transmembrane pore"/>
    <property type="match status" value="1"/>
</dbReference>
<evidence type="ECO:0000256" key="18">
    <source>
        <dbReference type="ARBA" id="ARBA00036239"/>
    </source>
</evidence>
<dbReference type="PRINTS" id="PR00252">
    <property type="entry name" value="NRIONCHANNEL"/>
</dbReference>
<evidence type="ECO:0000256" key="17">
    <source>
        <dbReference type="ARBA" id="ARBA00034430"/>
    </source>
</evidence>
<comment type="catalytic activity">
    <reaction evidence="18">
        <text>Na(+)(in) = Na(+)(out)</text>
        <dbReference type="Rhea" id="RHEA:34963"/>
        <dbReference type="ChEBI" id="CHEBI:29101"/>
    </reaction>
</comment>
<comment type="catalytic activity">
    <reaction evidence="17">
        <text>K(+)(in) = K(+)(out)</text>
        <dbReference type="Rhea" id="RHEA:29463"/>
        <dbReference type="ChEBI" id="CHEBI:29103"/>
    </reaction>
</comment>
<keyword evidence="15 19" id="KW-0407">Ion channel</keyword>
<keyword evidence="14" id="KW-1071">Ligand-gated ion channel</keyword>
<evidence type="ECO:0000256" key="15">
    <source>
        <dbReference type="ARBA" id="ARBA00023303"/>
    </source>
</evidence>
<keyword evidence="22" id="KW-1185">Reference proteome</keyword>
<feature type="signal peptide" evidence="19">
    <location>
        <begin position="1"/>
        <end position="22"/>
    </location>
</feature>
<evidence type="ECO:0000256" key="6">
    <source>
        <dbReference type="ARBA" id="ARBA00022989"/>
    </source>
</evidence>
<dbReference type="FunFam" id="1.20.58.390:FF:000036">
    <property type="entry name" value="Nicotinic acetylcholine receptor subunit gamma"/>
    <property type="match status" value="1"/>
</dbReference>
<dbReference type="PRINTS" id="PR00254">
    <property type="entry name" value="NICOTINICR"/>
</dbReference>
<dbReference type="STRING" id="56216.A0A1A6HXZ6"/>
<evidence type="ECO:0000256" key="16">
    <source>
        <dbReference type="ARBA" id="ARBA00034104"/>
    </source>
</evidence>
<evidence type="ECO:0000256" key="11">
    <source>
        <dbReference type="ARBA" id="ARBA00023170"/>
    </source>
</evidence>
<dbReference type="EMBL" id="LZPO01008015">
    <property type="protein sequence ID" value="OBS82597.1"/>
    <property type="molecule type" value="Genomic_DNA"/>
</dbReference>
<evidence type="ECO:0000256" key="8">
    <source>
        <dbReference type="ARBA" id="ARBA00023065"/>
    </source>
</evidence>
<keyword evidence="11" id="KW-0675">Receptor</keyword>
<dbReference type="GO" id="GO:0022848">
    <property type="term" value="F:acetylcholine-gated monoatomic cation-selective channel activity"/>
    <property type="evidence" value="ECO:0007669"/>
    <property type="project" value="InterPro"/>
</dbReference>
<dbReference type="Gene3D" id="2.70.170.10">
    <property type="entry name" value="Neurotransmitter-gated ion-channel ligand-binding domain"/>
    <property type="match status" value="1"/>
</dbReference>
<comment type="function">
    <text evidence="1">After binding acetylcholine, the AChR responds by an extensive change in conformation that affects all subunits and leads to opening of an ion-conducting channel across the plasma membrane.</text>
</comment>
<feature type="chain" id="PRO_5022261143" description="Neurotransmitter-gated ion-channel ligand-binding domain-containing protein" evidence="19">
    <location>
        <begin position="23"/>
        <end position="397"/>
    </location>
</feature>
<feature type="transmembrane region" description="Helical" evidence="19">
    <location>
        <begin position="357"/>
        <end position="375"/>
    </location>
</feature>
<name>A0A1A6HXZ6_NEOLE</name>
<comment type="caution">
    <text evidence="19">Lacks conserved residue(s) required for the propagation of feature annotation.</text>
</comment>
<evidence type="ECO:0000256" key="4">
    <source>
        <dbReference type="ARBA" id="ARBA00022692"/>
    </source>
</evidence>